<dbReference type="GeneID" id="105229182"/>
<keyword evidence="5" id="KW-0862">Zinc</keyword>
<keyword evidence="3" id="KW-0677">Repeat</keyword>
<dbReference type="Proteomes" id="UP001652620">
    <property type="component" value="Chromosome 3"/>
</dbReference>
<proteinExistence type="predicted"/>
<feature type="domain" description="C2H2-type" evidence="11">
    <location>
        <begin position="737"/>
        <end position="764"/>
    </location>
</feature>
<evidence type="ECO:0000256" key="8">
    <source>
        <dbReference type="ARBA" id="ARBA00023242"/>
    </source>
</evidence>
<gene>
    <name evidence="13" type="primary">LOC105229182</name>
</gene>
<dbReference type="SMART" id="SM00868">
    <property type="entry name" value="zf-AD"/>
    <property type="match status" value="1"/>
</dbReference>
<keyword evidence="8" id="KW-0539">Nucleus</keyword>
<evidence type="ECO:0000313" key="12">
    <source>
        <dbReference type="Proteomes" id="UP001652620"/>
    </source>
</evidence>
<dbReference type="RefSeq" id="XP_049309401.1">
    <property type="nucleotide sequence ID" value="XM_049453444.1"/>
</dbReference>
<protein>
    <submittedName>
        <fullName evidence="13">Uncharacterized protein LOC105229182</fullName>
    </submittedName>
</protein>
<dbReference type="InterPro" id="IPR012934">
    <property type="entry name" value="Znf_AD"/>
</dbReference>
<reference evidence="13" key="1">
    <citation type="submission" date="2025-08" db="UniProtKB">
        <authorList>
            <consortium name="RefSeq"/>
        </authorList>
    </citation>
    <scope>IDENTIFICATION</scope>
    <source>
        <tissue evidence="13">Adult</tissue>
    </source>
</reference>
<evidence type="ECO:0000256" key="7">
    <source>
        <dbReference type="ARBA" id="ARBA00023163"/>
    </source>
</evidence>
<evidence type="ECO:0000256" key="2">
    <source>
        <dbReference type="ARBA" id="ARBA00022723"/>
    </source>
</evidence>
<evidence type="ECO:0000256" key="9">
    <source>
        <dbReference type="PROSITE-ProRule" id="PRU00042"/>
    </source>
</evidence>
<dbReference type="SMART" id="SM00355">
    <property type="entry name" value="ZnF_C2H2"/>
    <property type="match status" value="6"/>
</dbReference>
<sequence>MGGSRSYSVSSTSSVASSTSGNYSEYSAAGSEERCKATKLVYSRIASQRIATATGAAGTRGGVGVMAPQTNPQQQQQQPKVQRARSQRIMCRCCLSEQQPATRQSLGSCSEQELDEDEAAHLEFVPLDTLAMVDLSDDRFAAATSASTGDSYKPALSRTSPAKGNKVNSMSTTNPANNNSRTGSSSSGGSSSTTTSSISSTLLDCLNACAHIGASLADNELPQHICLDCCHTLEMCCEFIRCVRNADKILRRRCALPVKRVRQQQQQHYWQQRQAAGMPAVSTDVYGEEGPAAKRRRRREEKVSQEQRLSVARAGVSAKSLGNNTPKSISLPKSLATSTSAALAVTSTPKSSSAEKDELLDISKALDGVESSFVRSFDSGIEVDEDLCSVKSSDCSANEYPLRCHLAKYEGYTYVVAETLSHDLERFHRSGRPQASAGGGAAAAAVAATTPATYKCGFCIFECSVRQELNKHLQMHLGPPQHGCRKCNFVGHFKFLLAQHMRNVHHCALEGQEVNQKSAERGGGDIARGYQGVGVGAAAESPKYHCHLCAECFVNYDGLQQHRKSHKVFCKCTMCTFKSSTRENVLEHMAKEHKVLVERRLSVKYIPLQRINAQHMQELTPTKTISVATESKFIPKDNKYRKHLCQFCGKCFDRRFHLLKHEYGVHRIEIEQTNSDVDVVIRTKLPSYGAGGNSNKHTKLKYLRQRNAVQAARQQRYIEDLALLDEQQPGQDISNKFQCEICMAVFMFNFELKYHMRTHKTSTHTQTTVGRDLADKHAATPPPTLSSAAVAAAAAVIVQPELTNVTVKECAEITVENRETTDNGEGDAESDDDVEVEGDGDVEVEGDGDVEGEGDADADGDGDADDETLKFTPDISHNIDATLTGLSDGVDLDLMALVAPQTSPLDSLDASPASSNNSFDINYDDQLYLNDFDLGLLDCSGVFAGF</sequence>
<feature type="compositionally biased region" description="Polar residues" evidence="10">
    <location>
        <begin position="157"/>
        <end position="179"/>
    </location>
</feature>
<keyword evidence="7" id="KW-0804">Transcription</keyword>
<keyword evidence="4 9" id="KW-0863">Zinc-finger</keyword>
<dbReference type="PANTHER" id="PTHR24394:SF48">
    <property type="entry name" value="ZINC FINGER PROTEIN 771"/>
    <property type="match status" value="1"/>
</dbReference>
<keyword evidence="2" id="KW-0479">Metal-binding</keyword>
<feature type="region of interest" description="Disordered" evidence="10">
    <location>
        <begin position="61"/>
        <end position="82"/>
    </location>
</feature>
<comment type="subcellular location">
    <subcellularLocation>
        <location evidence="1">Nucleus</location>
    </subcellularLocation>
</comment>
<dbReference type="InterPro" id="IPR036236">
    <property type="entry name" value="Znf_C2H2_sf"/>
</dbReference>
<feature type="region of interest" description="Disordered" evidence="10">
    <location>
        <begin position="284"/>
        <end position="333"/>
    </location>
</feature>
<accession>A0ABM3JJI3</accession>
<name>A0ABM3JJI3_BACDO</name>
<feature type="region of interest" description="Disordered" evidence="10">
    <location>
        <begin position="1"/>
        <end position="34"/>
    </location>
</feature>
<evidence type="ECO:0000313" key="13">
    <source>
        <dbReference type="RefSeq" id="XP_049309401.1"/>
    </source>
</evidence>
<dbReference type="PROSITE" id="PS00028">
    <property type="entry name" value="ZINC_FINGER_C2H2_1"/>
    <property type="match status" value="4"/>
</dbReference>
<feature type="compositionally biased region" description="Acidic residues" evidence="10">
    <location>
        <begin position="822"/>
        <end position="866"/>
    </location>
</feature>
<dbReference type="PANTHER" id="PTHR24394">
    <property type="entry name" value="ZINC FINGER PROTEIN"/>
    <property type="match status" value="1"/>
</dbReference>
<dbReference type="SUPFAM" id="SSF57667">
    <property type="entry name" value="beta-beta-alpha zinc fingers"/>
    <property type="match status" value="1"/>
</dbReference>
<evidence type="ECO:0000256" key="3">
    <source>
        <dbReference type="ARBA" id="ARBA00022737"/>
    </source>
</evidence>
<keyword evidence="6" id="KW-0805">Transcription regulation</keyword>
<feature type="region of interest" description="Disordered" evidence="10">
    <location>
        <begin position="816"/>
        <end position="872"/>
    </location>
</feature>
<feature type="compositionally biased region" description="Low complexity" evidence="10">
    <location>
        <begin position="180"/>
        <end position="193"/>
    </location>
</feature>
<feature type="region of interest" description="Disordered" evidence="10">
    <location>
        <begin position="144"/>
        <end position="193"/>
    </location>
</feature>
<feature type="domain" description="C2H2-type" evidence="11">
    <location>
        <begin position="544"/>
        <end position="566"/>
    </location>
</feature>
<evidence type="ECO:0000256" key="6">
    <source>
        <dbReference type="ARBA" id="ARBA00023015"/>
    </source>
</evidence>
<feature type="compositionally biased region" description="Low complexity" evidence="10">
    <location>
        <begin position="1"/>
        <end position="24"/>
    </location>
</feature>
<evidence type="ECO:0000256" key="10">
    <source>
        <dbReference type="SAM" id="MobiDB-lite"/>
    </source>
</evidence>
<dbReference type="Gene3D" id="3.30.160.60">
    <property type="entry name" value="Classic Zinc Finger"/>
    <property type="match status" value="2"/>
</dbReference>
<dbReference type="InterPro" id="IPR013087">
    <property type="entry name" value="Znf_C2H2_type"/>
</dbReference>
<evidence type="ECO:0000256" key="1">
    <source>
        <dbReference type="ARBA" id="ARBA00004123"/>
    </source>
</evidence>
<feature type="compositionally biased region" description="Low complexity" evidence="10">
    <location>
        <begin position="65"/>
        <end position="81"/>
    </location>
</feature>
<evidence type="ECO:0000259" key="11">
    <source>
        <dbReference type="PROSITE" id="PS50157"/>
    </source>
</evidence>
<feature type="domain" description="C2H2-type" evidence="11">
    <location>
        <begin position="643"/>
        <end position="671"/>
    </location>
</feature>
<organism evidence="12 13">
    <name type="scientific">Bactrocera dorsalis</name>
    <name type="common">Oriental fruit fly</name>
    <name type="synonym">Dacus dorsalis</name>
    <dbReference type="NCBI Taxonomy" id="27457"/>
    <lineage>
        <taxon>Eukaryota</taxon>
        <taxon>Metazoa</taxon>
        <taxon>Ecdysozoa</taxon>
        <taxon>Arthropoda</taxon>
        <taxon>Hexapoda</taxon>
        <taxon>Insecta</taxon>
        <taxon>Pterygota</taxon>
        <taxon>Neoptera</taxon>
        <taxon>Endopterygota</taxon>
        <taxon>Diptera</taxon>
        <taxon>Brachycera</taxon>
        <taxon>Muscomorpha</taxon>
        <taxon>Tephritoidea</taxon>
        <taxon>Tephritidae</taxon>
        <taxon>Bactrocera</taxon>
        <taxon>Bactrocera</taxon>
    </lineage>
</organism>
<dbReference type="PROSITE" id="PS50157">
    <property type="entry name" value="ZINC_FINGER_C2H2_2"/>
    <property type="match status" value="3"/>
</dbReference>
<evidence type="ECO:0000256" key="4">
    <source>
        <dbReference type="ARBA" id="ARBA00022771"/>
    </source>
</evidence>
<keyword evidence="12" id="KW-1185">Reference proteome</keyword>
<evidence type="ECO:0000256" key="5">
    <source>
        <dbReference type="ARBA" id="ARBA00022833"/>
    </source>
</evidence>